<proteinExistence type="predicted"/>
<gene>
    <name evidence="2" type="ORF">DOFOFD_02910</name>
</gene>
<dbReference type="Proteomes" id="UP001312908">
    <property type="component" value="Unassembled WGS sequence"/>
</dbReference>
<organism evidence="2 3">
    <name type="scientific">Sorlinia euscelidii</name>
    <dbReference type="NCBI Taxonomy" id="3081148"/>
    <lineage>
        <taxon>Bacteria</taxon>
        <taxon>Pseudomonadati</taxon>
        <taxon>Pseudomonadota</taxon>
        <taxon>Alphaproteobacteria</taxon>
        <taxon>Acetobacterales</taxon>
        <taxon>Acetobacteraceae</taxon>
        <taxon>Sorlinia</taxon>
    </lineage>
</organism>
<evidence type="ECO:0000313" key="3">
    <source>
        <dbReference type="Proteomes" id="UP001312908"/>
    </source>
</evidence>
<feature type="chain" id="PRO_5047535257" evidence="1">
    <location>
        <begin position="35"/>
        <end position="185"/>
    </location>
</feature>
<evidence type="ECO:0000256" key="1">
    <source>
        <dbReference type="SAM" id="SignalP"/>
    </source>
</evidence>
<reference evidence="2 3" key="1">
    <citation type="submission" date="2023-10" db="EMBL/GenBank/DDBJ databases">
        <title>Sorlinia euscelidii gen. nov., sp. nov., an acetic acid bacteria isolated from the gut of Euscelidius variegatus emitter.</title>
        <authorList>
            <person name="Michoud G."/>
            <person name="Marasco R."/>
            <person name="Seferji K."/>
            <person name="Gonella E."/>
            <person name="Garuglieri E."/>
            <person name="Alma A."/>
            <person name="Mapelli F."/>
            <person name="Borin S."/>
            <person name="Daffonchio D."/>
            <person name="Crotti E."/>
        </authorList>
    </citation>
    <scope>NUCLEOTIDE SEQUENCE [LARGE SCALE GENOMIC DNA]</scope>
    <source>
        <strain evidence="2 3">EV16P</strain>
    </source>
</reference>
<name>A0ABU7TZG9_9PROT</name>
<feature type="signal peptide" evidence="1">
    <location>
        <begin position="1"/>
        <end position="34"/>
    </location>
</feature>
<protein>
    <submittedName>
        <fullName evidence="2">Uncharacterized protein</fullName>
    </submittedName>
</protein>
<keyword evidence="1" id="KW-0732">Signal</keyword>
<dbReference type="RefSeq" id="WP_394818925.1">
    <property type="nucleotide sequence ID" value="NZ_JAWJZY010000001.1"/>
</dbReference>
<sequence>MRANRVAASGLTRRFLLKCAAVIPAVSLGRRAFAAQPSTDISSQDFLRLSEFLVGRAHLDEIVAGRALSGLTTNDPDFPQKASASWAALRAENLADMTRFDEFSSRHPEMRATSIAIISAWYLGYCGKYDGHAVPAVGHPVDNAQYVAYAAALMYAPTIDATVIPSYSRGRTNYWFYPPKTIARD</sequence>
<dbReference type="Pfam" id="PF12318">
    <property type="entry name" value="FAD-SLDH"/>
    <property type="match status" value="1"/>
</dbReference>
<comment type="caution">
    <text evidence="2">The sequence shown here is derived from an EMBL/GenBank/DDBJ whole genome shotgun (WGS) entry which is preliminary data.</text>
</comment>
<dbReference type="EMBL" id="JAWJZY010000001">
    <property type="protein sequence ID" value="MEE8657964.1"/>
    <property type="molecule type" value="Genomic_DNA"/>
</dbReference>
<evidence type="ECO:0000313" key="2">
    <source>
        <dbReference type="EMBL" id="MEE8657964.1"/>
    </source>
</evidence>
<accession>A0ABU7TZG9</accession>
<dbReference type="InterPro" id="IPR024651">
    <property type="entry name" value="FAD-SLDH_ssu"/>
</dbReference>
<keyword evidence="3" id="KW-1185">Reference proteome</keyword>